<keyword evidence="1" id="KW-1133">Transmembrane helix</keyword>
<keyword evidence="1" id="KW-0812">Transmembrane</keyword>
<evidence type="ECO:0000256" key="1">
    <source>
        <dbReference type="SAM" id="Phobius"/>
    </source>
</evidence>
<protein>
    <submittedName>
        <fullName evidence="2">Uncharacterized protein</fullName>
    </submittedName>
</protein>
<keyword evidence="1" id="KW-0472">Membrane</keyword>
<sequence>MTKKIIIATVTAYVVGCLLGPPDMISQLTLGMMTAVICAVPLLVLVRFAFVKSASPPMHTLVCVLVCMLSVLLVFCHILVRRTMSHPEEFYNEPPSASSTP</sequence>
<dbReference type="Proteomes" id="UP001431776">
    <property type="component" value="Unassembled WGS sequence"/>
</dbReference>
<comment type="caution">
    <text evidence="2">The sequence shown here is derived from an EMBL/GenBank/DDBJ whole genome shotgun (WGS) entry which is preliminary data.</text>
</comment>
<accession>A0AAW6TS35</accession>
<reference evidence="2" key="1">
    <citation type="submission" date="2023-05" db="EMBL/GenBank/DDBJ databases">
        <title>Anaerotaeda fermentans gen. nov., sp. nov., a novel anaerobic planctomycete of the new family within the order Sedimentisphaerales isolated from Taman Peninsula, Russia.</title>
        <authorList>
            <person name="Khomyakova M.A."/>
            <person name="Merkel A.Y."/>
            <person name="Slobodkin A.I."/>
        </authorList>
    </citation>
    <scope>NUCLEOTIDE SEQUENCE</scope>
    <source>
        <strain evidence="2">M17dextr</strain>
    </source>
</reference>
<keyword evidence="3" id="KW-1185">Reference proteome</keyword>
<name>A0AAW6TS35_9BACT</name>
<feature type="transmembrane region" description="Helical" evidence="1">
    <location>
        <begin position="28"/>
        <end position="49"/>
    </location>
</feature>
<dbReference type="AlphaFoldDB" id="A0AAW6TS35"/>
<evidence type="ECO:0000313" key="3">
    <source>
        <dbReference type="Proteomes" id="UP001431776"/>
    </source>
</evidence>
<feature type="transmembrane region" description="Helical" evidence="1">
    <location>
        <begin position="61"/>
        <end position="80"/>
    </location>
</feature>
<gene>
    <name evidence="2" type="ORF">QJ522_05590</name>
</gene>
<organism evidence="2 3">
    <name type="scientific">Anaerobaca lacustris</name>
    <dbReference type="NCBI Taxonomy" id="3044600"/>
    <lineage>
        <taxon>Bacteria</taxon>
        <taxon>Pseudomonadati</taxon>
        <taxon>Planctomycetota</taxon>
        <taxon>Phycisphaerae</taxon>
        <taxon>Sedimentisphaerales</taxon>
        <taxon>Anaerobacaceae</taxon>
        <taxon>Anaerobaca</taxon>
    </lineage>
</organism>
<dbReference type="EMBL" id="JASCXX010000005">
    <property type="protein sequence ID" value="MDI6448507.1"/>
    <property type="molecule type" value="Genomic_DNA"/>
</dbReference>
<proteinExistence type="predicted"/>
<evidence type="ECO:0000313" key="2">
    <source>
        <dbReference type="EMBL" id="MDI6448507.1"/>
    </source>
</evidence>
<feature type="transmembrane region" description="Helical" evidence="1">
    <location>
        <begin position="5"/>
        <end position="22"/>
    </location>
</feature>
<dbReference type="RefSeq" id="WP_349243918.1">
    <property type="nucleotide sequence ID" value="NZ_JASCXX010000005.1"/>
</dbReference>